<keyword evidence="2 6" id="KW-0812">Transmembrane</keyword>
<dbReference type="EMBL" id="RWJN01000412">
    <property type="protein sequence ID" value="TCD61996.1"/>
    <property type="molecule type" value="Genomic_DNA"/>
</dbReference>
<comment type="subcellular location">
    <subcellularLocation>
        <location evidence="1">Membrane</location>
        <topology evidence="1">Multi-pass membrane protein</topology>
    </subcellularLocation>
</comment>
<evidence type="ECO:0000256" key="3">
    <source>
        <dbReference type="ARBA" id="ARBA00022989"/>
    </source>
</evidence>
<dbReference type="FunFam" id="1.20.1250.20:FF:000011">
    <property type="entry name" value="MFS multidrug transporter, putative"/>
    <property type="match status" value="1"/>
</dbReference>
<accession>A0A4R0R6D7</accession>
<feature type="transmembrane region" description="Helical" evidence="6">
    <location>
        <begin position="92"/>
        <end position="109"/>
    </location>
</feature>
<feature type="domain" description="Major facilitator superfamily (MFS) profile" evidence="7">
    <location>
        <begin position="94"/>
        <end position="538"/>
    </location>
</feature>
<organism evidence="8 9">
    <name type="scientific">Steccherinum ochraceum</name>
    <dbReference type="NCBI Taxonomy" id="92696"/>
    <lineage>
        <taxon>Eukaryota</taxon>
        <taxon>Fungi</taxon>
        <taxon>Dikarya</taxon>
        <taxon>Basidiomycota</taxon>
        <taxon>Agaricomycotina</taxon>
        <taxon>Agaricomycetes</taxon>
        <taxon>Polyporales</taxon>
        <taxon>Steccherinaceae</taxon>
        <taxon>Steccherinum</taxon>
    </lineage>
</organism>
<evidence type="ECO:0000256" key="2">
    <source>
        <dbReference type="ARBA" id="ARBA00022692"/>
    </source>
</evidence>
<feature type="compositionally biased region" description="Basic and acidic residues" evidence="5">
    <location>
        <begin position="1"/>
        <end position="16"/>
    </location>
</feature>
<evidence type="ECO:0000256" key="1">
    <source>
        <dbReference type="ARBA" id="ARBA00004141"/>
    </source>
</evidence>
<feature type="transmembrane region" description="Helical" evidence="6">
    <location>
        <begin position="249"/>
        <end position="269"/>
    </location>
</feature>
<dbReference type="Gene3D" id="1.20.1250.20">
    <property type="entry name" value="MFS general substrate transporter like domains"/>
    <property type="match status" value="1"/>
</dbReference>
<feature type="transmembrane region" description="Helical" evidence="6">
    <location>
        <begin position="220"/>
        <end position="243"/>
    </location>
</feature>
<dbReference type="CDD" id="cd17323">
    <property type="entry name" value="MFS_Tpo1_MDR_like"/>
    <property type="match status" value="1"/>
</dbReference>
<feature type="region of interest" description="Disordered" evidence="5">
    <location>
        <begin position="1"/>
        <end position="65"/>
    </location>
</feature>
<sequence length="538" mass="59481">MTDDQTHIREDSEKHMSAAPTLRAETPVSELPKDAKRPVPEGGAIFADETASEHTHADGSEQEKGNVDVLVVDWDGPDDPANPKNWTFKRKWVVTAIVSCFTFISPVSSSMMAPASETIAAQFHVTSPVITAMMTSMFVLGYAFGPLFLGPLSEIYGRSRVLQLSNLWYAAWNLGCGFAQDKNQLIVFRLMAGLGGSAPLSIGGGVIGDCWRTEERGKAIALYSLAPLLGPSLGPLIGAWITQRTTWRWIFWSTTLFDVLVQVLGLVFLQETYAPTILERKANQIRKNMDLEKSQYRDVRTVFDGEHRKWQNILRKSLIRPLRFFIYEPIIQLLGLYMAFVYGLMYLYLNTIPSVYGGVYHQSTGIAGLHYLAFGIGLTGASQINARFMDKIYIYFRNKNGGKGRPEYRLPGMVPGSILLPIGLLISGWTARASIHWIAPDIGMALVAAGMILSFQCIQNYVIDAFTLHAASALAAVAFLRSVCGFGFPLFAPSMYKALGFGKGDTILAVVGVVFGCPAPFFFWKYGERIRQASRYAS</sequence>
<reference evidence="8 9" key="1">
    <citation type="submission" date="2018-11" db="EMBL/GenBank/DDBJ databases">
        <title>Genome assembly of Steccherinum ochraceum LE-BIN_3174, the white-rot fungus of the Steccherinaceae family (The Residual Polyporoid clade, Polyporales, Basidiomycota).</title>
        <authorList>
            <person name="Fedorova T.V."/>
            <person name="Glazunova O.A."/>
            <person name="Landesman E.O."/>
            <person name="Moiseenko K.V."/>
            <person name="Psurtseva N.V."/>
            <person name="Savinova O.S."/>
            <person name="Shakhova N.V."/>
            <person name="Tyazhelova T.V."/>
            <person name="Vasina D.V."/>
        </authorList>
    </citation>
    <scope>NUCLEOTIDE SEQUENCE [LARGE SCALE GENOMIC DNA]</scope>
    <source>
        <strain evidence="8 9">LE-BIN_3174</strain>
    </source>
</reference>
<comment type="caution">
    <text evidence="8">The sequence shown here is derived from an EMBL/GenBank/DDBJ whole genome shotgun (WGS) entry which is preliminary data.</text>
</comment>
<evidence type="ECO:0000256" key="4">
    <source>
        <dbReference type="ARBA" id="ARBA00023136"/>
    </source>
</evidence>
<feature type="transmembrane region" description="Helical" evidence="6">
    <location>
        <begin position="324"/>
        <end position="349"/>
    </location>
</feature>
<feature type="compositionally biased region" description="Basic and acidic residues" evidence="5">
    <location>
        <begin position="51"/>
        <end position="65"/>
    </location>
</feature>
<feature type="transmembrane region" description="Helical" evidence="6">
    <location>
        <begin position="129"/>
        <end position="149"/>
    </location>
</feature>
<dbReference type="Proteomes" id="UP000292702">
    <property type="component" value="Unassembled WGS sequence"/>
</dbReference>
<dbReference type="GO" id="GO:0016020">
    <property type="term" value="C:membrane"/>
    <property type="evidence" value="ECO:0007669"/>
    <property type="project" value="UniProtKB-SubCell"/>
</dbReference>
<feature type="transmembrane region" description="Helical" evidence="6">
    <location>
        <begin position="470"/>
        <end position="492"/>
    </location>
</feature>
<dbReference type="InterPro" id="IPR020846">
    <property type="entry name" value="MFS_dom"/>
</dbReference>
<gene>
    <name evidence="8" type="ORF">EIP91_007636</name>
</gene>
<dbReference type="STRING" id="92696.A0A4R0R6D7"/>
<dbReference type="InterPro" id="IPR036259">
    <property type="entry name" value="MFS_trans_sf"/>
</dbReference>
<keyword evidence="4 6" id="KW-0472">Membrane</keyword>
<dbReference type="PROSITE" id="PS50850">
    <property type="entry name" value="MFS"/>
    <property type="match status" value="1"/>
</dbReference>
<dbReference type="AlphaFoldDB" id="A0A4R0R6D7"/>
<proteinExistence type="predicted"/>
<dbReference type="GO" id="GO:0022857">
    <property type="term" value="F:transmembrane transporter activity"/>
    <property type="evidence" value="ECO:0007669"/>
    <property type="project" value="InterPro"/>
</dbReference>
<evidence type="ECO:0000259" key="7">
    <source>
        <dbReference type="PROSITE" id="PS50850"/>
    </source>
</evidence>
<dbReference type="InterPro" id="IPR011701">
    <property type="entry name" value="MFS"/>
</dbReference>
<dbReference type="Pfam" id="PF07690">
    <property type="entry name" value="MFS_1"/>
    <property type="match status" value="1"/>
</dbReference>
<evidence type="ECO:0000256" key="6">
    <source>
        <dbReference type="SAM" id="Phobius"/>
    </source>
</evidence>
<dbReference type="SUPFAM" id="SSF103473">
    <property type="entry name" value="MFS general substrate transporter"/>
    <property type="match status" value="1"/>
</dbReference>
<feature type="transmembrane region" description="Helical" evidence="6">
    <location>
        <begin position="437"/>
        <end position="458"/>
    </location>
</feature>
<evidence type="ECO:0000313" key="9">
    <source>
        <dbReference type="Proteomes" id="UP000292702"/>
    </source>
</evidence>
<feature type="transmembrane region" description="Helical" evidence="6">
    <location>
        <begin position="161"/>
        <end position="180"/>
    </location>
</feature>
<dbReference type="PANTHER" id="PTHR23502">
    <property type="entry name" value="MAJOR FACILITATOR SUPERFAMILY"/>
    <property type="match status" value="1"/>
</dbReference>
<name>A0A4R0R6D7_9APHY</name>
<feature type="transmembrane region" description="Helical" evidence="6">
    <location>
        <begin position="507"/>
        <end position="526"/>
    </location>
</feature>
<evidence type="ECO:0000256" key="5">
    <source>
        <dbReference type="SAM" id="MobiDB-lite"/>
    </source>
</evidence>
<protein>
    <recommendedName>
        <fullName evidence="7">Major facilitator superfamily (MFS) profile domain-containing protein</fullName>
    </recommendedName>
</protein>
<evidence type="ECO:0000313" key="8">
    <source>
        <dbReference type="EMBL" id="TCD61996.1"/>
    </source>
</evidence>
<feature type="transmembrane region" description="Helical" evidence="6">
    <location>
        <begin position="410"/>
        <end position="431"/>
    </location>
</feature>
<keyword evidence="9" id="KW-1185">Reference proteome</keyword>
<feature type="transmembrane region" description="Helical" evidence="6">
    <location>
        <begin position="186"/>
        <end position="208"/>
    </location>
</feature>
<dbReference type="PANTHER" id="PTHR23502:SF60">
    <property type="entry name" value="MAJOR FACILITATOR SUPERFAMILY (MFS) PROFILE DOMAIN-CONTAINING PROTEIN-RELATED"/>
    <property type="match status" value="1"/>
</dbReference>
<dbReference type="OrthoDB" id="6770063at2759"/>
<feature type="transmembrane region" description="Helical" evidence="6">
    <location>
        <begin position="369"/>
        <end position="389"/>
    </location>
</feature>
<keyword evidence="3 6" id="KW-1133">Transmembrane helix</keyword>